<feature type="compositionally biased region" description="Basic and acidic residues" evidence="1">
    <location>
        <begin position="185"/>
        <end position="200"/>
    </location>
</feature>
<feature type="region of interest" description="Disordered" evidence="1">
    <location>
        <begin position="93"/>
        <end position="127"/>
    </location>
</feature>
<comment type="caution">
    <text evidence="2">The sequence shown here is derived from an EMBL/GenBank/DDBJ whole genome shotgun (WGS) entry which is preliminary data.</text>
</comment>
<dbReference type="EMBL" id="CAUYUJ010018283">
    <property type="protein sequence ID" value="CAK0882307.1"/>
    <property type="molecule type" value="Genomic_DNA"/>
</dbReference>
<gene>
    <name evidence="2" type="ORF">PCOR1329_LOCUS64868</name>
</gene>
<feature type="compositionally biased region" description="Basic and acidic residues" evidence="1">
    <location>
        <begin position="238"/>
        <end position="247"/>
    </location>
</feature>
<reference evidence="2" key="1">
    <citation type="submission" date="2023-10" db="EMBL/GenBank/DDBJ databases">
        <authorList>
            <person name="Chen Y."/>
            <person name="Shah S."/>
            <person name="Dougan E. K."/>
            <person name="Thang M."/>
            <person name="Chan C."/>
        </authorList>
    </citation>
    <scope>NUCLEOTIDE SEQUENCE [LARGE SCALE GENOMIC DNA]</scope>
</reference>
<feature type="compositionally biased region" description="Low complexity" evidence="1">
    <location>
        <begin position="216"/>
        <end position="237"/>
    </location>
</feature>
<feature type="region of interest" description="Disordered" evidence="1">
    <location>
        <begin position="164"/>
        <end position="247"/>
    </location>
</feature>
<evidence type="ECO:0000313" key="3">
    <source>
        <dbReference type="Proteomes" id="UP001189429"/>
    </source>
</evidence>
<keyword evidence="3" id="KW-1185">Reference proteome</keyword>
<name>A0ABN9W838_9DINO</name>
<feature type="compositionally biased region" description="Low complexity" evidence="1">
    <location>
        <begin position="93"/>
        <end position="102"/>
    </location>
</feature>
<organism evidence="2 3">
    <name type="scientific">Prorocentrum cordatum</name>
    <dbReference type="NCBI Taxonomy" id="2364126"/>
    <lineage>
        <taxon>Eukaryota</taxon>
        <taxon>Sar</taxon>
        <taxon>Alveolata</taxon>
        <taxon>Dinophyceae</taxon>
        <taxon>Prorocentrales</taxon>
        <taxon>Prorocentraceae</taxon>
        <taxon>Prorocentrum</taxon>
    </lineage>
</organism>
<dbReference type="Proteomes" id="UP001189429">
    <property type="component" value="Unassembled WGS sequence"/>
</dbReference>
<evidence type="ECO:0000256" key="1">
    <source>
        <dbReference type="SAM" id="MobiDB-lite"/>
    </source>
</evidence>
<evidence type="ECO:0000313" key="2">
    <source>
        <dbReference type="EMBL" id="CAK0882307.1"/>
    </source>
</evidence>
<proteinExistence type="predicted"/>
<accession>A0ABN9W838</accession>
<evidence type="ECO:0008006" key="4">
    <source>
        <dbReference type="Google" id="ProtNLM"/>
    </source>
</evidence>
<sequence length="247" mass="26138">MNAVYTDMHFRRSAWIFLRSALEPPGGASGAALSACHAPGRGVQRWSKKSARASESLRSVSLSVPRASGSHCSLSDLSDSRWGVSDWSEHESSGISASGSCHSENHSPRRAEESEAVEQQDAEWRRDNEAQHAAGTCKPCLYHRTEAGCALGRACRFYHLPHAARRRARPSTAGRAPCGQPAARPDGKREGGAEAVRDSADGCPLAQRHVPSALREGGQQQGPLGAEPGGAAQAAAGEEPKRLPSCG</sequence>
<protein>
    <recommendedName>
        <fullName evidence="4">C3H1-type domain-containing protein</fullName>
    </recommendedName>
</protein>
<feature type="compositionally biased region" description="Basic and acidic residues" evidence="1">
    <location>
        <begin position="103"/>
        <end position="113"/>
    </location>
</feature>